<feature type="compositionally biased region" description="Pro residues" evidence="3">
    <location>
        <begin position="483"/>
        <end position="494"/>
    </location>
</feature>
<dbReference type="InterPro" id="IPR027997">
    <property type="entry name" value="Largen/INSYN1"/>
</dbReference>
<keyword evidence="5" id="KW-1185">Reference proteome</keyword>
<feature type="region of interest" description="Disordered" evidence="3">
    <location>
        <begin position="353"/>
        <end position="414"/>
    </location>
</feature>
<dbReference type="PANTHER" id="PTHR15917:SF0">
    <property type="entry name" value="PROTEIN LARGEN"/>
    <property type="match status" value="1"/>
</dbReference>
<feature type="compositionally biased region" description="Low complexity" evidence="3">
    <location>
        <begin position="519"/>
        <end position="535"/>
    </location>
</feature>
<feature type="region of interest" description="Disordered" evidence="3">
    <location>
        <begin position="212"/>
        <end position="231"/>
    </location>
</feature>
<name>A0AAD6A7A1_9TELE</name>
<feature type="region of interest" description="Disordered" evidence="3">
    <location>
        <begin position="426"/>
        <end position="578"/>
    </location>
</feature>
<evidence type="ECO:0000313" key="5">
    <source>
        <dbReference type="Proteomes" id="UP001219934"/>
    </source>
</evidence>
<evidence type="ECO:0000313" key="4">
    <source>
        <dbReference type="EMBL" id="KAJ4919668.1"/>
    </source>
</evidence>
<feature type="region of interest" description="Disordered" evidence="3">
    <location>
        <begin position="245"/>
        <end position="295"/>
    </location>
</feature>
<evidence type="ECO:0000256" key="3">
    <source>
        <dbReference type="SAM" id="MobiDB-lite"/>
    </source>
</evidence>
<proteinExistence type="predicted"/>
<dbReference type="GO" id="GO:0045793">
    <property type="term" value="P:positive regulation of cell size"/>
    <property type="evidence" value="ECO:0007669"/>
    <property type="project" value="TreeGrafter"/>
</dbReference>
<keyword evidence="1 2" id="KW-0175">Coiled coil</keyword>
<accession>A0AAD6A7A1</accession>
<protein>
    <recommendedName>
        <fullName evidence="6">Protein Largen</fullName>
    </recommendedName>
</protein>
<dbReference type="EMBL" id="JAPTMU010000265">
    <property type="protein sequence ID" value="KAJ4919668.1"/>
    <property type="molecule type" value="Genomic_DNA"/>
</dbReference>
<dbReference type="PANTHER" id="PTHR15917">
    <property type="match status" value="1"/>
</dbReference>
<comment type="caution">
    <text evidence="4">The sequence shown here is derived from an EMBL/GenBank/DDBJ whole genome shotgun (WGS) entry which is preliminary data.</text>
</comment>
<feature type="region of interest" description="Disordered" evidence="3">
    <location>
        <begin position="95"/>
        <end position="125"/>
    </location>
</feature>
<dbReference type="GO" id="GO:0045727">
    <property type="term" value="P:positive regulation of translation"/>
    <property type="evidence" value="ECO:0007669"/>
    <property type="project" value="TreeGrafter"/>
</dbReference>
<feature type="compositionally biased region" description="Low complexity" evidence="3">
    <location>
        <begin position="432"/>
        <end position="446"/>
    </location>
</feature>
<organism evidence="4 5">
    <name type="scientific">Pogonophryne albipinna</name>
    <dbReference type="NCBI Taxonomy" id="1090488"/>
    <lineage>
        <taxon>Eukaryota</taxon>
        <taxon>Metazoa</taxon>
        <taxon>Chordata</taxon>
        <taxon>Craniata</taxon>
        <taxon>Vertebrata</taxon>
        <taxon>Euteleostomi</taxon>
        <taxon>Actinopterygii</taxon>
        <taxon>Neopterygii</taxon>
        <taxon>Teleostei</taxon>
        <taxon>Neoteleostei</taxon>
        <taxon>Acanthomorphata</taxon>
        <taxon>Eupercaria</taxon>
        <taxon>Perciformes</taxon>
        <taxon>Notothenioidei</taxon>
        <taxon>Pogonophryne</taxon>
    </lineage>
</organism>
<feature type="coiled-coil region" evidence="2">
    <location>
        <begin position="297"/>
        <end position="334"/>
    </location>
</feature>
<dbReference type="AlphaFoldDB" id="A0AAD6A7A1"/>
<evidence type="ECO:0000256" key="1">
    <source>
        <dbReference type="ARBA" id="ARBA00023054"/>
    </source>
</evidence>
<sequence length="578" mass="62973">MFSDSRAPAPGEQKAFKPPHAPHFIPWLRNSLKPQHGGGGGGLNGPYKLGSNNRTPLEKTKGIGFFSKKGDVRCSNGVSRMLPVVLRGHNILKQREDSPARWTQSPELHPLPSKEDTSSGTISTSVQDNHTFVRNHLSEGTPVRKYGPLVRPTPAPMIEEPNCNKGPVVVDLELRRGYASTLRRRRDLHSSSWASPDTQIERQHGFTSSFSYIQQQSKSQRDLRDPSEGFNGPLNRVIFSTEVPQRGAATLRAPRKPRPGVESVAGQNQTWVQNKPSHEATPQRKGSGGGASRKVVRNQIKRVVDNLEQVLTALRDVHQEMREVVQQIDNLTSSIDLNVVQQIDHLTSSIDLNAESSSEGDDSSSNSGSVSSEVTAISTNHRAPDPGDPPSCRGDPDIRSKSPPNMQLCPVNSAFSDRGRTLRFTCSLGFSPRQGGPLQNNNPPQNVHLSPQRNLPVRPQTPGVSPLTVNLHHQNSPGSHSPNPSPRSPIPPPTLSTSVVEQDKLGTPQSDHPSAGLHSKSATQPPSAPATQAKPPKGRRGCKPPPYPHLRPTEPAQKKVLEPRTAPPYPEKRLSTTV</sequence>
<evidence type="ECO:0000256" key="2">
    <source>
        <dbReference type="SAM" id="Coils"/>
    </source>
</evidence>
<reference evidence="4" key="1">
    <citation type="submission" date="2022-11" db="EMBL/GenBank/DDBJ databases">
        <title>Chromosome-level genome of Pogonophryne albipinna.</title>
        <authorList>
            <person name="Jo E."/>
        </authorList>
    </citation>
    <scope>NUCLEOTIDE SEQUENCE</scope>
    <source>
        <strain evidence="4">SGF0006</strain>
        <tissue evidence="4">Muscle</tissue>
    </source>
</reference>
<gene>
    <name evidence="4" type="ORF">JOQ06_022203</name>
</gene>
<feature type="compositionally biased region" description="Polar residues" evidence="3">
    <location>
        <begin position="265"/>
        <end position="275"/>
    </location>
</feature>
<dbReference type="Proteomes" id="UP001219934">
    <property type="component" value="Unassembled WGS sequence"/>
</dbReference>
<evidence type="ECO:0008006" key="6">
    <source>
        <dbReference type="Google" id="ProtNLM"/>
    </source>
</evidence>
<feature type="compositionally biased region" description="Low complexity" evidence="3">
    <location>
        <begin position="363"/>
        <end position="374"/>
    </location>
</feature>
<feature type="region of interest" description="Disordered" evidence="3">
    <location>
        <begin position="1"/>
        <end position="20"/>
    </location>
</feature>